<feature type="transmembrane region" description="Helical" evidence="1">
    <location>
        <begin position="104"/>
        <end position="129"/>
    </location>
</feature>
<evidence type="ECO:0000256" key="1">
    <source>
        <dbReference type="SAM" id="Phobius"/>
    </source>
</evidence>
<sequence>MRSNPSFFSPTIYRTALTRFAPLWIVYLIVWVVTLPLAMLFQAGDASYNLVMMQYAILNGAVHFGPIANLIYAAAVAMAIHSWMYHTRSVNTVAALPVRREAHFLSNLAAAMTFSLGPNLIIALLTWAAGASAGYPTLGCVAIWLALMTLQFLCFYGMASLCAAIVGQLLALPVLYFLLNVAAITVNMVVNSVLSTFVYGMSRSAGTPLAVLSPIYYYMDKVLLSEKTVGTGADAVMQCVFRAWTYPLLAALAGVILLVVSFFLLRRRAMEYTGDVIAVRALRPVLKYCFTIFCSLVLGVVGATMFFSGSRGPALPAVVLCLLLGAFLGYFAAEILLRKTFHVFRRGWVGFSIVCAALLVVVGLVDLDAFGYEKTVPMADQVESITLSSPVFPHDVVITDEAHIADLLTLHQQIIEQKEQQETLLADWAAMVDNTVESSSLDLIYQYRDGRTLARSYDICCTEELWLDTASLPRQFAAILTDPYIVSAATVPTFDVTVRSINYGYVSIYEGPTYNYITQDLTASDAYDLYTNAVLPDLQEGLVGRPVLYSYDTSSDAQYMASIFMEFLHTVDTPTQTLEDSMAVVASDYLSLTPTVGSRTAQWLMDHGYTLEIYDETASY</sequence>
<keyword evidence="1" id="KW-0812">Transmembrane</keyword>
<feature type="transmembrane region" description="Helical" evidence="1">
    <location>
        <begin position="285"/>
        <end position="308"/>
    </location>
</feature>
<evidence type="ECO:0000313" key="3">
    <source>
        <dbReference type="Proteomes" id="UP000886741"/>
    </source>
</evidence>
<evidence type="ECO:0000313" key="2">
    <source>
        <dbReference type="EMBL" id="HIS65468.1"/>
    </source>
</evidence>
<feature type="transmembrane region" description="Helical" evidence="1">
    <location>
        <begin position="348"/>
        <end position="365"/>
    </location>
</feature>
<proteinExistence type="predicted"/>
<comment type="caution">
    <text evidence="2">The sequence shown here is derived from an EMBL/GenBank/DDBJ whole genome shotgun (WGS) entry which is preliminary data.</text>
</comment>
<dbReference type="AlphaFoldDB" id="A0A9D1JU68"/>
<feature type="transmembrane region" description="Helical" evidence="1">
    <location>
        <begin position="21"/>
        <end position="41"/>
    </location>
</feature>
<gene>
    <name evidence="2" type="ORF">IAA83_08890</name>
</gene>
<feature type="transmembrane region" description="Helical" evidence="1">
    <location>
        <begin position="141"/>
        <end position="167"/>
    </location>
</feature>
<keyword evidence="1" id="KW-0472">Membrane</keyword>
<protein>
    <submittedName>
        <fullName evidence="2">Uncharacterized protein</fullName>
    </submittedName>
</protein>
<feature type="transmembrane region" description="Helical" evidence="1">
    <location>
        <begin position="244"/>
        <end position="265"/>
    </location>
</feature>
<reference evidence="2" key="2">
    <citation type="journal article" date="2021" name="PeerJ">
        <title>Extensive microbial diversity within the chicken gut microbiome revealed by metagenomics and culture.</title>
        <authorList>
            <person name="Gilroy R."/>
            <person name="Ravi A."/>
            <person name="Getino M."/>
            <person name="Pursley I."/>
            <person name="Horton D.L."/>
            <person name="Alikhan N.F."/>
            <person name="Baker D."/>
            <person name="Gharbi K."/>
            <person name="Hall N."/>
            <person name="Watson M."/>
            <person name="Adriaenssens E.M."/>
            <person name="Foster-Nyarko E."/>
            <person name="Jarju S."/>
            <person name="Secka A."/>
            <person name="Antonio M."/>
            <person name="Oren A."/>
            <person name="Chaudhuri R.R."/>
            <person name="La Ragione R."/>
            <person name="Hildebrand F."/>
            <person name="Pallen M.J."/>
        </authorList>
    </citation>
    <scope>NUCLEOTIDE SEQUENCE</scope>
    <source>
        <strain evidence="2">ChiBcec16-1751</strain>
    </source>
</reference>
<organism evidence="2 3">
    <name type="scientific">Candidatus Avoscillospira avistercoris</name>
    <dbReference type="NCBI Taxonomy" id="2840707"/>
    <lineage>
        <taxon>Bacteria</taxon>
        <taxon>Bacillati</taxon>
        <taxon>Bacillota</taxon>
        <taxon>Clostridia</taxon>
        <taxon>Eubacteriales</taxon>
        <taxon>Oscillospiraceae</taxon>
        <taxon>Oscillospiraceae incertae sedis</taxon>
        <taxon>Candidatus Avoscillospira</taxon>
    </lineage>
</organism>
<dbReference type="EMBL" id="DVJJ01000134">
    <property type="protein sequence ID" value="HIS65468.1"/>
    <property type="molecule type" value="Genomic_DNA"/>
</dbReference>
<reference evidence="2" key="1">
    <citation type="submission" date="2020-10" db="EMBL/GenBank/DDBJ databases">
        <authorList>
            <person name="Gilroy R."/>
        </authorList>
    </citation>
    <scope>NUCLEOTIDE SEQUENCE</scope>
    <source>
        <strain evidence="2">ChiBcec16-1751</strain>
    </source>
</reference>
<name>A0A9D1JU68_9FIRM</name>
<feature type="transmembrane region" description="Helical" evidence="1">
    <location>
        <begin position="61"/>
        <end position="83"/>
    </location>
</feature>
<feature type="transmembrane region" description="Helical" evidence="1">
    <location>
        <begin position="174"/>
        <end position="199"/>
    </location>
</feature>
<keyword evidence="1" id="KW-1133">Transmembrane helix</keyword>
<dbReference type="Proteomes" id="UP000886741">
    <property type="component" value="Unassembled WGS sequence"/>
</dbReference>
<feature type="transmembrane region" description="Helical" evidence="1">
    <location>
        <begin position="314"/>
        <end position="336"/>
    </location>
</feature>
<accession>A0A9D1JU68</accession>